<keyword evidence="3" id="KW-1185">Reference proteome</keyword>
<feature type="compositionally biased region" description="Low complexity" evidence="1">
    <location>
        <begin position="423"/>
        <end position="436"/>
    </location>
</feature>
<feature type="compositionally biased region" description="Low complexity" evidence="1">
    <location>
        <begin position="977"/>
        <end position="986"/>
    </location>
</feature>
<sequence>MGTKVQHKMYLSGYYPMKDLNDSNGNGNWPSHHENKTFGQCYGLLSAKPATDGYIANEKEQLRQTIMKHETVFRQQLHELHRLYKKQADMMNEVTKREPHKHFKPMETSQSSFFAFPSVDDKSRCYSSSLPLVDFSHRMQSPSGADSIQSHFSSMDVKIMQSGYGSTLNGSRSKECESLEFKCKKLQRRLFDLERPAEEYINGEDEGQGASGGSGMENCPPHRNCELACEKNGNLSTRSCAYSMCNGDASSSNMNLKRKMTITDLNEPVQVGEASGTDSVDILGNITCSREGLRNIDLSASNCSGFLAKEASRTPLKVKDEGGVCSLHSENEKRQRRWLPSPCNSGQTTSNINFQTGGFQCEYLPAICESSQVGYQKPHELNQNRREVSTRKTIFGVEISVRNHDTSVIPSSTRTSQPLVPQSNVANSESSSISSWKNPPAGWRPNLIFFQGNPCLNTFPKSEVDGLLINNNVRSFPSLKAETSCQNSPRLLSQLESKESQVCHGFSCINGISDSNSTSEKVPQHSPANNFRSSGILGISKSIEEANPALPKSCKNEAVSVDGPKEENPKGGFSWLRDISFCNGKYFKESNGYHNVNLDFFQNHSEQFTIKTETMKSPFQSFTQNSLLMINSDAQDAKDKKTEGADCSSNLKVLGIPICEKQMSKDLPSSTFASNPSFASEIDGANYVKPGILLTDLNHYPIPSESGEIQHLKCVNEGDASLRDCFDLNVCVAEEEAQSTHVYPRTEVKVAIEIDLEAPVVLGNEIDISSGGEFVESELKEPVDSLNNESGIFHEGFMKVAAEALIAISSSGIHNIQDDATCHQVEASLSDSLHWFAEIITSYNVEIENNGMSASVGKDSTDCQDTIPNGIDYFEYMTLNLTETKLKEYHYESEVIDNTKDEVTLLRRPRRGQARRGRQRKDFQRDILPSLSSLSRNDVANDLQTIEGLIRATGGIWQSSLSQRNSPKGKRGRGRRSAAASATSPTENTVCSLQTQQPKCAELGLEETGLTGWGKRTRRLPRHRCPINHPTLTIQ</sequence>
<dbReference type="Proteomes" id="UP000027138">
    <property type="component" value="Unassembled WGS sequence"/>
</dbReference>
<dbReference type="AlphaFoldDB" id="A0A067K4M6"/>
<dbReference type="EMBL" id="KK914862">
    <property type="protein sequence ID" value="KDP27195.1"/>
    <property type="molecule type" value="Genomic_DNA"/>
</dbReference>
<name>A0A067K4M6_JATCU</name>
<reference evidence="2 3" key="1">
    <citation type="journal article" date="2014" name="PLoS ONE">
        <title>Global Analysis of Gene Expression Profiles in Physic Nut (Jatropha curcas L.) Seedlings Exposed to Salt Stress.</title>
        <authorList>
            <person name="Zhang L."/>
            <person name="Zhang C."/>
            <person name="Wu P."/>
            <person name="Chen Y."/>
            <person name="Li M."/>
            <person name="Jiang H."/>
            <person name="Wu G."/>
        </authorList>
    </citation>
    <scope>NUCLEOTIDE SEQUENCE [LARGE SCALE GENOMIC DNA]</scope>
    <source>
        <strain evidence="3">cv. GZQX0401</strain>
        <tissue evidence="2">Young leaves</tissue>
    </source>
</reference>
<evidence type="ECO:0000313" key="3">
    <source>
        <dbReference type="Proteomes" id="UP000027138"/>
    </source>
</evidence>
<dbReference type="KEGG" id="jcu:105644113"/>
<feature type="compositionally biased region" description="Polar residues" evidence="1">
    <location>
        <begin position="408"/>
        <end position="422"/>
    </location>
</feature>
<accession>A0A067K4M6</accession>
<organism evidence="2 3">
    <name type="scientific">Jatropha curcas</name>
    <name type="common">Barbados nut</name>
    <dbReference type="NCBI Taxonomy" id="180498"/>
    <lineage>
        <taxon>Eukaryota</taxon>
        <taxon>Viridiplantae</taxon>
        <taxon>Streptophyta</taxon>
        <taxon>Embryophyta</taxon>
        <taxon>Tracheophyta</taxon>
        <taxon>Spermatophyta</taxon>
        <taxon>Magnoliopsida</taxon>
        <taxon>eudicotyledons</taxon>
        <taxon>Gunneridae</taxon>
        <taxon>Pentapetalae</taxon>
        <taxon>rosids</taxon>
        <taxon>fabids</taxon>
        <taxon>Malpighiales</taxon>
        <taxon>Euphorbiaceae</taxon>
        <taxon>Crotonoideae</taxon>
        <taxon>Jatropheae</taxon>
        <taxon>Jatropha</taxon>
    </lineage>
</organism>
<proteinExistence type="predicted"/>
<feature type="region of interest" description="Disordered" evidence="1">
    <location>
        <begin position="960"/>
        <end position="994"/>
    </location>
</feature>
<dbReference type="OrthoDB" id="630817at2759"/>
<gene>
    <name evidence="2" type="ORF">JCGZ_19894</name>
</gene>
<protein>
    <submittedName>
        <fullName evidence="2">Uncharacterized protein</fullName>
    </submittedName>
</protein>
<dbReference type="STRING" id="180498.A0A067K4M6"/>
<feature type="region of interest" description="Disordered" evidence="1">
    <location>
        <begin position="408"/>
        <end position="436"/>
    </location>
</feature>
<evidence type="ECO:0000256" key="1">
    <source>
        <dbReference type="SAM" id="MobiDB-lite"/>
    </source>
</evidence>
<feature type="compositionally biased region" description="Basic residues" evidence="1">
    <location>
        <begin position="967"/>
        <end position="976"/>
    </location>
</feature>
<evidence type="ECO:0000313" key="2">
    <source>
        <dbReference type="EMBL" id="KDP27195.1"/>
    </source>
</evidence>
<dbReference type="Pfam" id="PF05904">
    <property type="entry name" value="DUF863"/>
    <property type="match status" value="1"/>
</dbReference>
<dbReference type="PANTHER" id="PTHR33167">
    <property type="entry name" value="TRANSCRIPTION FACTOR, PUTATIVE (DUF863)-RELATED"/>
    <property type="match status" value="1"/>
</dbReference>
<dbReference type="PANTHER" id="PTHR33167:SF70">
    <property type="entry name" value="DUF3741 DOMAIN-CONTAINING PROTEIN"/>
    <property type="match status" value="1"/>
</dbReference>
<dbReference type="InterPro" id="IPR008581">
    <property type="entry name" value="DUF863_pln"/>
</dbReference>